<keyword evidence="2" id="KW-0472">Membrane</keyword>
<reference evidence="3 4" key="1">
    <citation type="journal article" date="2020" name="J Geophys Res Biogeosci">
        <title>Magnetotaxis as an Adaptation to Enable Bacterial Shuttling of Microbial Sulfur and Sulfur Cycling Across Aquatic Oxic#Anoxic Interfaces.</title>
        <authorList>
            <person name="Li J."/>
            <person name="Liu P."/>
            <person name="Wang J."/>
            <person name="Roberts A.P."/>
            <person name="Pan Y."/>
        </authorList>
    </citation>
    <scope>NUCLEOTIDE SEQUENCE [LARGE SCALE GENOMIC DNA]</scope>
    <source>
        <strain evidence="3 4">MYR-1_YQ</strain>
    </source>
</reference>
<keyword evidence="1" id="KW-0175">Coiled coil</keyword>
<feature type="coiled-coil region" evidence="1">
    <location>
        <begin position="91"/>
        <end position="118"/>
    </location>
</feature>
<sequence length="122" mass="13806">MADNGKKTWFVLAGVVAVLSIVTFFYTQIDSRVASCPKITKLETQQENLQETVADLASTQRTMAGIVSDLVINQKNIKDVIRDWVGVDARIVVLETNQNNMEKQLDKIQITLDDLLKELRKR</sequence>
<name>A0ABS6RWW8_9BACT</name>
<evidence type="ECO:0000256" key="1">
    <source>
        <dbReference type="SAM" id="Coils"/>
    </source>
</evidence>
<dbReference type="RefSeq" id="WP_218251693.1">
    <property type="nucleotide sequence ID" value="NZ_JABXWD010000071.1"/>
</dbReference>
<organism evidence="3 4">
    <name type="scientific">Candidatus Magnetobacterium casense</name>
    <dbReference type="NCBI Taxonomy" id="1455061"/>
    <lineage>
        <taxon>Bacteria</taxon>
        <taxon>Pseudomonadati</taxon>
        <taxon>Nitrospirota</taxon>
        <taxon>Thermodesulfovibrionia</taxon>
        <taxon>Thermodesulfovibrionales</taxon>
        <taxon>Candidatus Magnetobacteriaceae</taxon>
        <taxon>Candidatus Magnetobacterium</taxon>
    </lineage>
</organism>
<proteinExistence type="predicted"/>
<evidence type="ECO:0000313" key="4">
    <source>
        <dbReference type="Proteomes" id="UP001196980"/>
    </source>
</evidence>
<evidence type="ECO:0000256" key="2">
    <source>
        <dbReference type="SAM" id="Phobius"/>
    </source>
</evidence>
<keyword evidence="4" id="KW-1185">Reference proteome</keyword>
<keyword evidence="2" id="KW-0812">Transmembrane</keyword>
<evidence type="ECO:0000313" key="3">
    <source>
        <dbReference type="EMBL" id="MBV6341081.1"/>
    </source>
</evidence>
<protein>
    <submittedName>
        <fullName evidence="3">Uncharacterized protein</fullName>
    </submittedName>
</protein>
<comment type="caution">
    <text evidence="3">The sequence shown here is derived from an EMBL/GenBank/DDBJ whole genome shotgun (WGS) entry which is preliminary data.</text>
</comment>
<dbReference type="EMBL" id="JABXWD010000071">
    <property type="protein sequence ID" value="MBV6341081.1"/>
    <property type="molecule type" value="Genomic_DNA"/>
</dbReference>
<keyword evidence="2" id="KW-1133">Transmembrane helix</keyword>
<gene>
    <name evidence="3" type="ORF">HWQ67_05740</name>
</gene>
<feature type="transmembrane region" description="Helical" evidence="2">
    <location>
        <begin position="9"/>
        <end position="29"/>
    </location>
</feature>
<dbReference type="Proteomes" id="UP001196980">
    <property type="component" value="Unassembled WGS sequence"/>
</dbReference>
<accession>A0ABS6RWW8</accession>